<gene>
    <name evidence="1" type="ORF">NSJP_2320</name>
</gene>
<organism evidence="1 2">
    <name type="scientific">Nitrospira japonica</name>
    <dbReference type="NCBI Taxonomy" id="1325564"/>
    <lineage>
        <taxon>Bacteria</taxon>
        <taxon>Pseudomonadati</taxon>
        <taxon>Nitrospirota</taxon>
        <taxon>Nitrospiria</taxon>
        <taxon>Nitrospirales</taxon>
        <taxon>Nitrospiraceae</taxon>
        <taxon>Nitrospira</taxon>
    </lineage>
</organism>
<proteinExistence type="predicted"/>
<reference evidence="1 2" key="1">
    <citation type="submission" date="2017-03" db="EMBL/GenBank/DDBJ databases">
        <authorList>
            <person name="Afonso C.L."/>
            <person name="Miller P.J."/>
            <person name="Scott M.A."/>
            <person name="Spackman E."/>
            <person name="Goraichik I."/>
            <person name="Dimitrov K.M."/>
            <person name="Suarez D.L."/>
            <person name="Swayne D.E."/>
        </authorList>
    </citation>
    <scope>NUCLEOTIDE SEQUENCE [LARGE SCALE GENOMIC DNA]</scope>
    <source>
        <strain evidence="1">Genome sequencing of Nitrospira japonica strain NJ11</strain>
    </source>
</reference>
<protein>
    <submittedName>
        <fullName evidence="1">Uncharacterized protein</fullName>
    </submittedName>
</protein>
<dbReference type="EMBL" id="LT828648">
    <property type="protein sequence ID" value="SLM48492.1"/>
    <property type="molecule type" value="Genomic_DNA"/>
</dbReference>
<dbReference type="KEGG" id="nja:NSJP_2320"/>
<evidence type="ECO:0000313" key="1">
    <source>
        <dbReference type="EMBL" id="SLM48492.1"/>
    </source>
</evidence>
<name>A0A1W1I655_9BACT</name>
<dbReference type="Proteomes" id="UP000192042">
    <property type="component" value="Chromosome I"/>
</dbReference>
<sequence length="281" mass="30741">MGKTPYGAQQRSLAELMLAVAGESVTVMKKNAPEQAMKLKRQDEWGLYLEFLKVMFNLTDRISAFHIPIKDQPEFMNGLEDAVTIQLKTVLEPAFGSGVDQSEIMMTIGGAVAESRQLYERYRFSIAEDSKAKNEMFDVFGGRVAEALGVSGHPQITSAATLCASAAVPAITAILQGDAPPMSTGMAVQPTSASMTHMETASAPQNPTGNEIKLISVMSTVSGEEVETRWGLHPRFRQDLTQEEVQQLTKLMNRVAKILGERYASVAFSDEWTSWHKAGHA</sequence>
<dbReference type="STRING" id="1325564.NSJP_2320"/>
<accession>A0A1W1I655</accession>
<dbReference type="RefSeq" id="WP_080886864.1">
    <property type="nucleotide sequence ID" value="NZ_LT828648.1"/>
</dbReference>
<keyword evidence="2" id="KW-1185">Reference proteome</keyword>
<dbReference type="AlphaFoldDB" id="A0A1W1I655"/>
<dbReference type="OrthoDB" id="9780047at2"/>
<evidence type="ECO:0000313" key="2">
    <source>
        <dbReference type="Proteomes" id="UP000192042"/>
    </source>
</evidence>